<dbReference type="PROSITE" id="PS50969">
    <property type="entry name" value="FCP1"/>
    <property type="match status" value="1"/>
</dbReference>
<dbReference type="SMART" id="SM00577">
    <property type="entry name" value="CPDc"/>
    <property type="match status" value="1"/>
</dbReference>
<dbReference type="Pfam" id="PF00533">
    <property type="entry name" value="BRCT"/>
    <property type="match status" value="1"/>
</dbReference>
<evidence type="ECO:0000256" key="8">
    <source>
        <dbReference type="ARBA" id="ARBA00022884"/>
    </source>
</evidence>
<comment type="cofactor">
    <cofactor evidence="1">
        <name>Mn(2+)</name>
        <dbReference type="ChEBI" id="CHEBI:29035"/>
    </cofactor>
</comment>
<keyword evidence="10" id="KW-0804">Transcription</keyword>
<dbReference type="SMART" id="SM00292">
    <property type="entry name" value="BRCT"/>
    <property type="match status" value="1"/>
</dbReference>
<evidence type="ECO:0000256" key="10">
    <source>
        <dbReference type="ARBA" id="ARBA00023163"/>
    </source>
</evidence>
<dbReference type="NCBIfam" id="TIGR02250">
    <property type="entry name" value="FCP1_euk"/>
    <property type="match status" value="1"/>
</dbReference>
<dbReference type="InterPro" id="IPR036420">
    <property type="entry name" value="BRCT_dom_sf"/>
</dbReference>
<dbReference type="Gene3D" id="3.40.50.10190">
    <property type="entry name" value="BRCT domain"/>
    <property type="match status" value="1"/>
</dbReference>
<evidence type="ECO:0000256" key="13">
    <source>
        <dbReference type="ARBA" id="ARBA00048336"/>
    </source>
</evidence>
<dbReference type="CDD" id="cd07521">
    <property type="entry name" value="HAD_FCP1-like"/>
    <property type="match status" value="1"/>
</dbReference>
<dbReference type="Proteomes" id="UP000233837">
    <property type="component" value="Unassembled WGS sequence"/>
</dbReference>
<dbReference type="Pfam" id="PF03031">
    <property type="entry name" value="NIF"/>
    <property type="match status" value="1"/>
</dbReference>
<evidence type="ECO:0000313" key="18">
    <source>
        <dbReference type="EMBL" id="PKU85434.1"/>
    </source>
</evidence>
<evidence type="ECO:0000256" key="3">
    <source>
        <dbReference type="ARBA" id="ARBA00004123"/>
    </source>
</evidence>
<evidence type="ECO:0000313" key="19">
    <source>
        <dbReference type="Proteomes" id="UP000233837"/>
    </source>
</evidence>
<comment type="catalytic activity">
    <reaction evidence="12">
        <text>O-phospho-L-seryl-[protein] + H2O = L-seryl-[protein] + phosphate</text>
        <dbReference type="Rhea" id="RHEA:20629"/>
        <dbReference type="Rhea" id="RHEA-COMP:9863"/>
        <dbReference type="Rhea" id="RHEA-COMP:11604"/>
        <dbReference type="ChEBI" id="CHEBI:15377"/>
        <dbReference type="ChEBI" id="CHEBI:29999"/>
        <dbReference type="ChEBI" id="CHEBI:43474"/>
        <dbReference type="ChEBI" id="CHEBI:83421"/>
        <dbReference type="EC" id="3.1.3.16"/>
    </reaction>
</comment>
<dbReference type="SUPFAM" id="SSF52113">
    <property type="entry name" value="BRCT domain"/>
    <property type="match status" value="1"/>
</dbReference>
<feature type="compositionally biased region" description="Polar residues" evidence="15">
    <location>
        <begin position="700"/>
        <end position="717"/>
    </location>
</feature>
<comment type="subunit">
    <text evidence="14">Interacts with RAP74.</text>
</comment>
<comment type="cofactor">
    <cofactor evidence="2">
        <name>Mg(2+)</name>
        <dbReference type="ChEBI" id="CHEBI:18420"/>
    </cofactor>
</comment>
<dbReference type="PANTHER" id="PTHR23081">
    <property type="entry name" value="RNA POLYMERASE II CTD PHOSPHATASE"/>
    <property type="match status" value="1"/>
</dbReference>
<feature type="compositionally biased region" description="Basic and acidic residues" evidence="15">
    <location>
        <begin position="52"/>
        <end position="61"/>
    </location>
</feature>
<feature type="region of interest" description="Disordered" evidence="15">
    <location>
        <begin position="700"/>
        <end position="759"/>
    </location>
</feature>
<dbReference type="GO" id="GO:0008420">
    <property type="term" value="F:RNA polymerase II CTD heptapeptide repeat phosphatase activity"/>
    <property type="evidence" value="ECO:0007669"/>
    <property type="project" value="InterPro"/>
</dbReference>
<dbReference type="Gene3D" id="3.40.50.1000">
    <property type="entry name" value="HAD superfamily/HAD-like"/>
    <property type="match status" value="1"/>
</dbReference>
<feature type="domain" description="BRCT" evidence="16">
    <location>
        <begin position="1111"/>
        <end position="1204"/>
    </location>
</feature>
<evidence type="ECO:0000256" key="14">
    <source>
        <dbReference type="ARBA" id="ARBA00063107"/>
    </source>
</evidence>
<feature type="region of interest" description="Disordered" evidence="15">
    <location>
        <begin position="162"/>
        <end position="186"/>
    </location>
</feature>
<dbReference type="GO" id="GO:0003723">
    <property type="term" value="F:RNA binding"/>
    <property type="evidence" value="ECO:0007669"/>
    <property type="project" value="UniProtKB-KW"/>
</dbReference>
<evidence type="ECO:0000256" key="4">
    <source>
        <dbReference type="ARBA" id="ARBA00013081"/>
    </source>
</evidence>
<accession>A0A2I0XC22</accession>
<comment type="subcellular location">
    <subcellularLocation>
        <location evidence="3">Nucleus</location>
    </subcellularLocation>
</comment>
<dbReference type="OrthoDB" id="10249888at2759"/>
<feature type="compositionally biased region" description="Acidic residues" evidence="15">
    <location>
        <begin position="120"/>
        <end position="143"/>
    </location>
</feature>
<evidence type="ECO:0000256" key="7">
    <source>
        <dbReference type="ARBA" id="ARBA00022801"/>
    </source>
</evidence>
<protein>
    <recommendedName>
        <fullName evidence="4">protein-serine/threonine phosphatase</fullName>
        <ecNumber evidence="4">3.1.3.16</ecNumber>
    </recommendedName>
</protein>
<dbReference type="FunFam" id="3.40.50.10190:FF:000014">
    <property type="entry name" value="RNA polymerase II C-terminal domain phosphatase-like 3"/>
    <property type="match status" value="1"/>
</dbReference>
<dbReference type="InterPro" id="IPR039189">
    <property type="entry name" value="Fcp1"/>
</dbReference>
<evidence type="ECO:0000256" key="9">
    <source>
        <dbReference type="ARBA" id="ARBA00023015"/>
    </source>
</evidence>
<keyword evidence="9" id="KW-0805">Transcription regulation</keyword>
<evidence type="ECO:0000256" key="15">
    <source>
        <dbReference type="SAM" id="MobiDB-lite"/>
    </source>
</evidence>
<evidence type="ECO:0000256" key="2">
    <source>
        <dbReference type="ARBA" id="ARBA00001946"/>
    </source>
</evidence>
<keyword evidence="19" id="KW-1185">Reference proteome</keyword>
<evidence type="ECO:0000256" key="6">
    <source>
        <dbReference type="ARBA" id="ARBA00022723"/>
    </source>
</evidence>
<feature type="region of interest" description="Disordered" evidence="15">
    <location>
        <begin position="1"/>
        <end position="61"/>
    </location>
</feature>
<sequence>MRMPRSNRFLLNPSEKKTLARMARNGSHMNGGDKGEISDGDSSASLEEISAEDFRQDGRRSRSRVWDDGMMGYSVANNFGPNLYSFAWAQAVQNKPLGLEMKPVKDAEVETGKEGALDADTGDSTEDSVGEMEKEEGELEEGEIDLDSEPVAEEMINLASDKIKDELKPQASETKESEDKEEADVEDFDRRVAEILEELDTITSEEAEASLEGVCFRLLKSFAGLKTMFAEGQVPILDALVQQAFMGIQTLHSVFCSGNLKKTKQNVNLLLRLLIHIKNQYSVLLTKEQVTEIDSMAQLLVSNDISKEKPDLDLRETDLRGCHSGGMFLPKFELPLTRSRVEFSPLLDLHADYEEGNLPSPTRENAPPLIIQKPIGFGTPAVSLPTVFKNEEEEDTTLHSYMNDALKAVSSYQQKYGRTSILPSNQLPSPTPSEECSYEDEKHDEVSSSFAVGNTKSVKGSLKPVGSCGSSNSADGLTGFPSAPNKMAGQLNSLQNDVVKAKSRDPRLRFINPNVGVSSDQNMSRNGHVEGQINYKKHKAADVIMQDDHPLKRQRQSSSVTTDIPVNMSSVTSETISKLHLTESMEVGMRKPGNAAAITDTRLDATGNCIGANPVTEQNPAISSAPAVSLPSLLKEMDISPEMLMELIKIKQQSLAVESQQKSGISAGAAVQLKSSNGLPGSISSINGVTLNPMEIGQNASSKTQISAQNASLNPQNDAGRLRMKPRDPRRILHDSIIQKSEASPSDQNKMGAMPSSSQINKDRITDRDLGEQLQIPNGSRQFMKNLKTIADNMSTSKLATIASASGPLDISQPIIGMTDKPDGRVIIESNDSKVVNGSSSQTGTVDASQETNPWGDMDHLLNGYDDQQKAVIQKERARRITEQNKMFAAGKLCLVLDLDHTLLNSAKFGEVEPVHEEILRKKEEQDREQPQRHLFRFQHMAMWTKLRPGVWNFLEKASKIFELHLYTMGNKLYATEMAKVLDPTGILFAGRVISRGDDGEPFDGDERVPKSKDLEGVLGMESAVVIIDDSVRVWPHNRHNLILVERYTYFPCSRRQFGLLGPSLLEIDHDERPEDGTLASCLAVIEKIHQIFFSHNCLSDVDVRHILATEQRKILAGCKIVFSRIFPVGEANPHLHPLWQTAEQFGAVCTNQIDEQVTHVVANSLGTDKVNWALSTGRFVVHPGWVEASALLYRRANENDFAVKL</sequence>
<evidence type="ECO:0000259" key="16">
    <source>
        <dbReference type="PROSITE" id="PS50172"/>
    </source>
</evidence>
<dbReference type="InterPro" id="IPR023214">
    <property type="entry name" value="HAD_sf"/>
</dbReference>
<evidence type="ECO:0000256" key="5">
    <source>
        <dbReference type="ARBA" id="ARBA00022491"/>
    </source>
</evidence>
<keyword evidence="5" id="KW-0678">Repressor</keyword>
<dbReference type="InterPro" id="IPR004274">
    <property type="entry name" value="FCP1_dom"/>
</dbReference>
<reference evidence="18 19" key="1">
    <citation type="journal article" date="2016" name="Sci. Rep.">
        <title>The Dendrobium catenatum Lindl. genome sequence provides insights into polysaccharide synthase, floral development and adaptive evolution.</title>
        <authorList>
            <person name="Zhang G.Q."/>
            <person name="Xu Q."/>
            <person name="Bian C."/>
            <person name="Tsai W.C."/>
            <person name="Yeh C.M."/>
            <person name="Liu K.W."/>
            <person name="Yoshida K."/>
            <person name="Zhang L.S."/>
            <person name="Chang S.B."/>
            <person name="Chen F."/>
            <person name="Shi Y."/>
            <person name="Su Y.Y."/>
            <person name="Zhang Y.Q."/>
            <person name="Chen L.J."/>
            <person name="Yin Y."/>
            <person name="Lin M."/>
            <person name="Huang H."/>
            <person name="Deng H."/>
            <person name="Wang Z.W."/>
            <person name="Zhu S.L."/>
            <person name="Zhao X."/>
            <person name="Deng C."/>
            <person name="Niu S.C."/>
            <person name="Huang J."/>
            <person name="Wang M."/>
            <person name="Liu G.H."/>
            <person name="Yang H.J."/>
            <person name="Xiao X.J."/>
            <person name="Hsiao Y.Y."/>
            <person name="Wu W.L."/>
            <person name="Chen Y.Y."/>
            <person name="Mitsuda N."/>
            <person name="Ohme-Takagi M."/>
            <person name="Luo Y.B."/>
            <person name="Van de Peer Y."/>
            <person name="Liu Z.J."/>
        </authorList>
    </citation>
    <scope>NUCLEOTIDE SEQUENCE [LARGE SCALE GENOMIC DNA]</scope>
    <source>
        <tissue evidence="18">The whole plant</tissue>
    </source>
</reference>
<dbReference type="Pfam" id="PF25505">
    <property type="entry name" value="ARM_CPL3"/>
    <property type="match status" value="1"/>
</dbReference>
<evidence type="ECO:0000256" key="12">
    <source>
        <dbReference type="ARBA" id="ARBA00047761"/>
    </source>
</evidence>
<keyword evidence="11" id="KW-0539">Nucleus</keyword>
<dbReference type="PROSITE" id="PS50172">
    <property type="entry name" value="BRCT"/>
    <property type="match status" value="1"/>
</dbReference>
<comment type="catalytic activity">
    <reaction evidence="13">
        <text>O-phospho-L-threonyl-[protein] + H2O = L-threonyl-[protein] + phosphate</text>
        <dbReference type="Rhea" id="RHEA:47004"/>
        <dbReference type="Rhea" id="RHEA-COMP:11060"/>
        <dbReference type="Rhea" id="RHEA-COMP:11605"/>
        <dbReference type="ChEBI" id="CHEBI:15377"/>
        <dbReference type="ChEBI" id="CHEBI:30013"/>
        <dbReference type="ChEBI" id="CHEBI:43474"/>
        <dbReference type="ChEBI" id="CHEBI:61977"/>
        <dbReference type="EC" id="3.1.3.16"/>
    </reaction>
</comment>
<keyword evidence="6" id="KW-0479">Metal-binding</keyword>
<dbReference type="InterPro" id="IPR036412">
    <property type="entry name" value="HAD-like_sf"/>
</dbReference>
<reference evidence="18 19" key="2">
    <citation type="journal article" date="2017" name="Nature">
        <title>The Apostasia genome and the evolution of orchids.</title>
        <authorList>
            <person name="Zhang G.Q."/>
            <person name="Liu K.W."/>
            <person name="Li Z."/>
            <person name="Lohaus R."/>
            <person name="Hsiao Y.Y."/>
            <person name="Niu S.C."/>
            <person name="Wang J.Y."/>
            <person name="Lin Y.C."/>
            <person name="Xu Q."/>
            <person name="Chen L.J."/>
            <person name="Yoshida K."/>
            <person name="Fujiwara S."/>
            <person name="Wang Z.W."/>
            <person name="Zhang Y.Q."/>
            <person name="Mitsuda N."/>
            <person name="Wang M."/>
            <person name="Liu G.H."/>
            <person name="Pecoraro L."/>
            <person name="Huang H.X."/>
            <person name="Xiao X.J."/>
            <person name="Lin M."/>
            <person name="Wu X.Y."/>
            <person name="Wu W.L."/>
            <person name="Chen Y.Y."/>
            <person name="Chang S.B."/>
            <person name="Sakamoto S."/>
            <person name="Ohme-Takagi M."/>
            <person name="Yagi M."/>
            <person name="Zeng S.J."/>
            <person name="Shen C.Y."/>
            <person name="Yeh C.M."/>
            <person name="Luo Y.B."/>
            <person name="Tsai W.C."/>
            <person name="Van de Peer Y."/>
            <person name="Liu Z.J."/>
        </authorList>
    </citation>
    <scope>NUCLEOTIDE SEQUENCE [LARGE SCALE GENOMIC DNA]</scope>
    <source>
        <tissue evidence="18">The whole plant</tissue>
    </source>
</reference>
<dbReference type="PANTHER" id="PTHR23081:SF2">
    <property type="entry name" value="RNA POLYMERASE II C-TERMINAL DOMAIN PHOSPHATASE-LIKE 3"/>
    <property type="match status" value="1"/>
</dbReference>
<feature type="compositionally biased region" description="Basic and acidic residues" evidence="15">
    <location>
        <begin position="725"/>
        <end position="734"/>
    </location>
</feature>
<keyword evidence="7" id="KW-0378">Hydrolase</keyword>
<name>A0A2I0XC22_9ASPA</name>
<dbReference type="FunFam" id="3.40.50.1000:FF:000098">
    <property type="entry name" value="RNA polymerase II C-terminal domain phosphatase-like 3"/>
    <property type="match status" value="1"/>
</dbReference>
<feature type="compositionally biased region" description="Polar residues" evidence="15">
    <location>
        <begin position="420"/>
        <end position="434"/>
    </location>
</feature>
<dbReference type="SUPFAM" id="SSF56784">
    <property type="entry name" value="HAD-like"/>
    <property type="match status" value="1"/>
</dbReference>
<evidence type="ECO:0000256" key="1">
    <source>
        <dbReference type="ARBA" id="ARBA00001936"/>
    </source>
</evidence>
<dbReference type="InterPro" id="IPR001357">
    <property type="entry name" value="BRCT_dom"/>
</dbReference>
<dbReference type="InterPro" id="IPR011947">
    <property type="entry name" value="FCP1_euk"/>
</dbReference>
<dbReference type="STRING" id="906689.A0A2I0XC22"/>
<feature type="region of interest" description="Disordered" evidence="15">
    <location>
        <begin position="420"/>
        <end position="439"/>
    </location>
</feature>
<dbReference type="CDD" id="cd17729">
    <property type="entry name" value="BRCT_CTDP1"/>
    <property type="match status" value="1"/>
</dbReference>
<feature type="compositionally biased region" description="Basic and acidic residues" evidence="15">
    <location>
        <begin position="162"/>
        <end position="178"/>
    </location>
</feature>
<organism evidence="18 19">
    <name type="scientific">Dendrobium catenatum</name>
    <dbReference type="NCBI Taxonomy" id="906689"/>
    <lineage>
        <taxon>Eukaryota</taxon>
        <taxon>Viridiplantae</taxon>
        <taxon>Streptophyta</taxon>
        <taxon>Embryophyta</taxon>
        <taxon>Tracheophyta</taxon>
        <taxon>Spermatophyta</taxon>
        <taxon>Magnoliopsida</taxon>
        <taxon>Liliopsida</taxon>
        <taxon>Asparagales</taxon>
        <taxon>Orchidaceae</taxon>
        <taxon>Epidendroideae</taxon>
        <taxon>Malaxideae</taxon>
        <taxon>Dendrobiinae</taxon>
        <taxon>Dendrobium</taxon>
    </lineage>
</organism>
<dbReference type="GO" id="GO:0005634">
    <property type="term" value="C:nucleus"/>
    <property type="evidence" value="ECO:0007669"/>
    <property type="project" value="UniProtKB-SubCell"/>
</dbReference>
<feature type="domain" description="FCP1 homology" evidence="17">
    <location>
        <begin position="888"/>
        <end position="1068"/>
    </location>
</feature>
<dbReference type="EC" id="3.1.3.16" evidence="4"/>
<dbReference type="GO" id="GO:0046872">
    <property type="term" value="F:metal ion binding"/>
    <property type="evidence" value="ECO:0007669"/>
    <property type="project" value="UniProtKB-KW"/>
</dbReference>
<feature type="compositionally biased region" description="Polar residues" evidence="15">
    <location>
        <begin position="738"/>
        <end position="759"/>
    </location>
</feature>
<dbReference type="GO" id="GO:0009651">
    <property type="term" value="P:response to salt stress"/>
    <property type="evidence" value="ECO:0007669"/>
    <property type="project" value="UniProtKB-ARBA"/>
</dbReference>
<feature type="region of interest" description="Disordered" evidence="15">
    <location>
        <begin position="109"/>
        <end position="143"/>
    </location>
</feature>
<gene>
    <name evidence="18" type="primary">CPL3</name>
    <name evidence="18" type="ORF">MA16_Dca003173</name>
</gene>
<dbReference type="InterPro" id="IPR057473">
    <property type="entry name" value="ARM_CPL3"/>
</dbReference>
<keyword evidence="8" id="KW-0694">RNA-binding</keyword>
<dbReference type="AlphaFoldDB" id="A0A2I0XC22"/>
<proteinExistence type="predicted"/>
<dbReference type="EMBL" id="KZ501977">
    <property type="protein sequence ID" value="PKU85434.1"/>
    <property type="molecule type" value="Genomic_DNA"/>
</dbReference>
<evidence type="ECO:0000259" key="17">
    <source>
        <dbReference type="PROSITE" id="PS50969"/>
    </source>
</evidence>
<evidence type="ECO:0000256" key="11">
    <source>
        <dbReference type="ARBA" id="ARBA00023242"/>
    </source>
</evidence>